<name>A0A935PZM6_9PROT</name>
<evidence type="ECO:0000256" key="1">
    <source>
        <dbReference type="SAM" id="MobiDB-lite"/>
    </source>
</evidence>
<dbReference type="Proteomes" id="UP000697998">
    <property type="component" value="Unassembled WGS sequence"/>
</dbReference>
<dbReference type="Gene3D" id="2.60.200.20">
    <property type="match status" value="1"/>
</dbReference>
<protein>
    <recommendedName>
        <fullName evidence="4">FHA domain-containing protein</fullName>
    </recommendedName>
</protein>
<dbReference type="CDD" id="cd00060">
    <property type="entry name" value="FHA"/>
    <property type="match status" value="1"/>
</dbReference>
<gene>
    <name evidence="2" type="ORF">IPJ27_05490</name>
</gene>
<comment type="caution">
    <text evidence="2">The sequence shown here is derived from an EMBL/GenBank/DDBJ whole genome shotgun (WGS) entry which is preliminary data.</text>
</comment>
<organism evidence="2 3">
    <name type="scientific">Candidatus Accumulibacter proximus</name>
    <dbReference type="NCBI Taxonomy" id="2954385"/>
    <lineage>
        <taxon>Bacteria</taxon>
        <taxon>Pseudomonadati</taxon>
        <taxon>Pseudomonadota</taxon>
        <taxon>Betaproteobacteria</taxon>
        <taxon>Candidatus Accumulibacter</taxon>
    </lineage>
</organism>
<dbReference type="EMBL" id="JADJMH010000002">
    <property type="protein sequence ID" value="MBK7674250.1"/>
    <property type="molecule type" value="Genomic_DNA"/>
</dbReference>
<evidence type="ECO:0008006" key="4">
    <source>
        <dbReference type="Google" id="ProtNLM"/>
    </source>
</evidence>
<evidence type="ECO:0000313" key="3">
    <source>
        <dbReference type="Proteomes" id="UP000697998"/>
    </source>
</evidence>
<proteinExistence type="predicted"/>
<feature type="region of interest" description="Disordered" evidence="1">
    <location>
        <begin position="31"/>
        <end position="89"/>
    </location>
</feature>
<evidence type="ECO:0000313" key="2">
    <source>
        <dbReference type="EMBL" id="MBK7674250.1"/>
    </source>
</evidence>
<sequence>MKVLCSRCKREYDDQMNTNCPHCPIEGLDLNDLEADPRPAGQGPSRFPPHGNPKPGRKRTLTPLFPQRRTKPKPWPDTEAVPKTASRGTVSGLGSFDPVVGWLVATEGPERGRDFQIRAGNNSIGAGDDQAISLGQDEAVHSSEHAFIVYDPRSNTFTLRAGVKRGTVYWGRLAPEEETEPEDSTGVEMSIVIDSKLLQPYDLIDIGQSTLVFVPLCNEIFEWPESLPEKKPSHDDSGTRR</sequence>
<dbReference type="InterPro" id="IPR008984">
    <property type="entry name" value="SMAD_FHA_dom_sf"/>
</dbReference>
<dbReference type="SUPFAM" id="SSF49879">
    <property type="entry name" value="SMAD/FHA domain"/>
    <property type="match status" value="1"/>
</dbReference>
<dbReference type="AlphaFoldDB" id="A0A935PZM6"/>
<accession>A0A935PZM6</accession>
<reference evidence="2 3" key="1">
    <citation type="submission" date="2020-10" db="EMBL/GenBank/DDBJ databases">
        <title>Connecting structure to function with the recovery of over 1000 high-quality activated sludge metagenome-assembled genomes encoding full-length rRNA genes using long-read sequencing.</title>
        <authorList>
            <person name="Singleton C.M."/>
            <person name="Petriglieri F."/>
            <person name="Kristensen J.M."/>
            <person name="Kirkegaard R.H."/>
            <person name="Michaelsen T.Y."/>
            <person name="Andersen M.H."/>
            <person name="Karst S.M."/>
            <person name="Dueholm M.S."/>
            <person name="Nielsen P.H."/>
            <person name="Albertsen M."/>
        </authorList>
    </citation>
    <scope>NUCLEOTIDE SEQUENCE [LARGE SCALE GENOMIC DNA]</scope>
    <source>
        <strain evidence="2">EsbW_18-Q3-R4-48_BATAC.285</strain>
    </source>
</reference>